<protein>
    <recommendedName>
        <fullName evidence="1">ATPase dynein-related AAA domain-containing protein</fullName>
    </recommendedName>
</protein>
<evidence type="ECO:0000259" key="1">
    <source>
        <dbReference type="Pfam" id="PF07728"/>
    </source>
</evidence>
<sequence length="866" mass="99797">MIIQRAKESIANRSYISGKETRYYILTINLDRPNYQVKVLDNYEEIAATSIERGLGAAKKEGIRLLLKHLPTVDLDEMTMVHYKDDRPNGVVWQKDSYKVVKHLLEIERNSTAIHLNATFLDDSLRRFDAYRANHEKEYQANERGFKDEIAAEIGQIFVELNTKPQFAIDLLILLLSGSDDSGRTRKHLQRLFKGIVWVEDFLVFLRHAELPVICSFIGELFDEGITEAIRVSLSEHYQSLFNTGKFNDTKKKIESPVHLLAMLLASYSPDEYVWYKPDSFGPYVDKLGLIAPHDPVERYTLYNQTAHLVLERARKNGHNVQDLNDAYHVVYLAQQFAEETGGGLITMTASQPINKILYGPPGTGKTYNAIYEALSILDPSFDPDLQENPLRRDEAVELFNRHVDSNHITFCTFHQSFSYEEFVEGIRFSEEKKHYEVQDGVFKRLCNAARAVSAERRETYDFDPQKTQFFKMSLGNTNNIEEDEVYDYCISNNVIALGWGDDVDFSDCQDKQDIRDEYASQLPNDNSYGAEFVERFKHWMRVGDIVVISHGNKKARAIGKITSNYFYQSDTSISYYQFRSVQWLYEDNEAMLPVQSILREKVFSQQTIYMLKNSELNLESIQELIVGDLDDSGQEQQYVLIIDEINRGNISKIFGELITLIEADKRMGQRNELSVTLPYSGDRLRVPSNVHIIGTMNTADRSIALLDTALRRRFEFMEMLPDYTLLPTDVQGVNISLLLETINQRIAYLYDRDHVIGHAYFVMDKPDLEDYTAVMNNKIIPLLQEYFYDDWEQIELVLGGAGSFGDTSYFLNKETVQANLLFARGRTTSLEPHKTSYIVQPRPTLKAFKRVYDRMSNLVDSGIQV</sequence>
<dbReference type="RefSeq" id="WP_183569347.1">
    <property type="nucleotide sequence ID" value="NZ_CBCSLB010000020.1"/>
</dbReference>
<dbReference type="InterPro" id="IPR011704">
    <property type="entry name" value="ATPase_dyneun-rel_AAA"/>
</dbReference>
<proteinExistence type="predicted"/>
<dbReference type="Gene3D" id="3.40.50.300">
    <property type="entry name" value="P-loop containing nucleotide triphosphate hydrolases"/>
    <property type="match status" value="2"/>
</dbReference>
<reference evidence="2 3" key="1">
    <citation type="submission" date="2020-08" db="EMBL/GenBank/DDBJ databases">
        <title>Genomic Encyclopedia of Type Strains, Phase III (KMG-III): the genomes of soil and plant-associated and newly described type strains.</title>
        <authorList>
            <person name="Whitman W."/>
        </authorList>
    </citation>
    <scope>NUCLEOTIDE SEQUENCE [LARGE SCALE GENOMIC DNA]</scope>
    <source>
        <strain evidence="2 3">CECT 8234</strain>
    </source>
</reference>
<evidence type="ECO:0000313" key="2">
    <source>
        <dbReference type="EMBL" id="MBB3155030.1"/>
    </source>
</evidence>
<dbReference type="InterPro" id="IPR027417">
    <property type="entry name" value="P-loop_NTPase"/>
</dbReference>
<comment type="caution">
    <text evidence="2">The sequence shown here is derived from an EMBL/GenBank/DDBJ whole genome shotgun (WGS) entry which is preliminary data.</text>
</comment>
<dbReference type="PANTHER" id="PTHR37291:SF1">
    <property type="entry name" value="TYPE IV METHYL-DIRECTED RESTRICTION ENZYME ECOKMCRB SUBUNIT"/>
    <property type="match status" value="1"/>
</dbReference>
<dbReference type="GO" id="GO:0016887">
    <property type="term" value="F:ATP hydrolysis activity"/>
    <property type="evidence" value="ECO:0007669"/>
    <property type="project" value="InterPro"/>
</dbReference>
<name>A0A7W5CC99_9BACL</name>
<gene>
    <name evidence="2" type="ORF">FHS16_005137</name>
</gene>
<evidence type="ECO:0000313" key="3">
    <source>
        <dbReference type="Proteomes" id="UP000518605"/>
    </source>
</evidence>
<dbReference type="AlphaFoldDB" id="A0A7W5CC99"/>
<keyword evidence="3" id="KW-1185">Reference proteome</keyword>
<dbReference type="Pfam" id="PF07728">
    <property type="entry name" value="AAA_5"/>
    <property type="match status" value="1"/>
</dbReference>
<dbReference type="Proteomes" id="UP000518605">
    <property type="component" value="Unassembled WGS sequence"/>
</dbReference>
<dbReference type="PANTHER" id="PTHR37291">
    <property type="entry name" value="5-METHYLCYTOSINE-SPECIFIC RESTRICTION ENZYME B"/>
    <property type="match status" value="1"/>
</dbReference>
<dbReference type="EMBL" id="JACHXW010000021">
    <property type="protein sequence ID" value="MBB3155030.1"/>
    <property type="molecule type" value="Genomic_DNA"/>
</dbReference>
<feature type="domain" description="ATPase dynein-related AAA" evidence="1">
    <location>
        <begin position="628"/>
        <end position="715"/>
    </location>
</feature>
<dbReference type="SUPFAM" id="SSF52540">
    <property type="entry name" value="P-loop containing nucleoside triphosphate hydrolases"/>
    <property type="match status" value="1"/>
</dbReference>
<dbReference type="GO" id="GO:0005524">
    <property type="term" value="F:ATP binding"/>
    <property type="evidence" value="ECO:0007669"/>
    <property type="project" value="InterPro"/>
</dbReference>
<accession>A0A7W5CC99</accession>
<dbReference type="InterPro" id="IPR052934">
    <property type="entry name" value="Methyl-DNA_Rec/Restrict_Enz"/>
</dbReference>
<organism evidence="2 3">
    <name type="scientific">Paenibacillus endophyticus</name>
    <dbReference type="NCBI Taxonomy" id="1294268"/>
    <lineage>
        <taxon>Bacteria</taxon>
        <taxon>Bacillati</taxon>
        <taxon>Bacillota</taxon>
        <taxon>Bacilli</taxon>
        <taxon>Bacillales</taxon>
        <taxon>Paenibacillaceae</taxon>
        <taxon>Paenibacillus</taxon>
    </lineage>
</organism>